<reference evidence="2" key="1">
    <citation type="submission" date="2018-06" db="EMBL/GenBank/DDBJ databases">
        <authorList>
            <person name="Zhirakovskaya E."/>
        </authorList>
    </citation>
    <scope>NUCLEOTIDE SEQUENCE</scope>
</reference>
<dbReference type="SUPFAM" id="SSF103247">
    <property type="entry name" value="TT1751-like"/>
    <property type="match status" value="1"/>
</dbReference>
<dbReference type="Gene3D" id="3.30.310.70">
    <property type="entry name" value="TT1751-like domain"/>
    <property type="match status" value="1"/>
</dbReference>
<proteinExistence type="predicted"/>
<dbReference type="PANTHER" id="PTHR38342">
    <property type="entry name" value="SLR5037 PROTEIN"/>
    <property type="match status" value="1"/>
</dbReference>
<feature type="domain" description="DUF302" evidence="1">
    <location>
        <begin position="57"/>
        <end position="119"/>
    </location>
</feature>
<dbReference type="EMBL" id="UOFI01000014">
    <property type="protein sequence ID" value="VAW61639.1"/>
    <property type="molecule type" value="Genomic_DNA"/>
</dbReference>
<name>A0A3B0XIU9_9ZZZZ</name>
<evidence type="ECO:0000313" key="2">
    <source>
        <dbReference type="EMBL" id="VAW61639.1"/>
    </source>
</evidence>
<sequence>MKNFNKLTAVLILSFISSALFASDQYTQKKSPYSVSKTIDRIESVLKKKGITVFARVDHKAGANKAGLKMTDAQLLIFGNPKLGTPLMNENILMGIELPMKVLSWKDKNDQVWLAYVNPAELKRRNKMIKNDVFFNKMEKALEAVTNKAISH</sequence>
<dbReference type="CDD" id="cd14797">
    <property type="entry name" value="DUF302"/>
    <property type="match status" value="1"/>
</dbReference>
<gene>
    <name evidence="2" type="ORF">MNBD_GAMMA09-3846</name>
</gene>
<organism evidence="2">
    <name type="scientific">hydrothermal vent metagenome</name>
    <dbReference type="NCBI Taxonomy" id="652676"/>
    <lineage>
        <taxon>unclassified sequences</taxon>
        <taxon>metagenomes</taxon>
        <taxon>ecological metagenomes</taxon>
    </lineage>
</organism>
<dbReference type="InterPro" id="IPR035923">
    <property type="entry name" value="TT1751-like_sf"/>
</dbReference>
<dbReference type="PANTHER" id="PTHR38342:SF2">
    <property type="entry name" value="INNER MEMBRANE OR EXPORTED"/>
    <property type="match status" value="1"/>
</dbReference>
<dbReference type="AlphaFoldDB" id="A0A3B0XIU9"/>
<evidence type="ECO:0000259" key="1">
    <source>
        <dbReference type="Pfam" id="PF03625"/>
    </source>
</evidence>
<dbReference type="Pfam" id="PF03625">
    <property type="entry name" value="DUF302"/>
    <property type="match status" value="1"/>
</dbReference>
<accession>A0A3B0XIU9</accession>
<protein>
    <recommendedName>
        <fullName evidence="1">DUF302 domain-containing protein</fullName>
    </recommendedName>
</protein>
<dbReference type="InterPro" id="IPR005180">
    <property type="entry name" value="DUF302"/>
</dbReference>